<feature type="domain" description="BTB" evidence="2">
    <location>
        <begin position="21"/>
        <end position="80"/>
    </location>
</feature>
<dbReference type="SUPFAM" id="SSF54695">
    <property type="entry name" value="POZ domain"/>
    <property type="match status" value="1"/>
</dbReference>
<comment type="caution">
    <text evidence="3">The sequence shown here is derived from an EMBL/GenBank/DDBJ whole genome shotgun (WGS) entry which is preliminary data.</text>
</comment>
<name>A0A2G5VBR3_9PELO</name>
<dbReference type="InterPro" id="IPR052664">
    <property type="entry name" value="BTB-MATH_domain_protein"/>
</dbReference>
<proteinExistence type="predicted"/>
<sequence>MSSISENPQPMDFSGTEPSLSDGIILVDGQKFHISKTHLARHSVFFKNLFFERGFQEANQEVVEIKEVSAEGFQIFLELINGQNRLSDETIEAVTQCSSMWQAEIPMKRCIKYLKWKSKLPKNEKFLLADKLDLNMLTLWLLGEVQTKADLENLLPPLDISVFKPNTVELIAKKSLKLNGIQRPPRATVSLEDFLAPGKFTRKRGRSRERSPHRPAPMIFMPPFPVDRVPGAPPPQPNMP</sequence>
<evidence type="ECO:0000313" key="4">
    <source>
        <dbReference type="Proteomes" id="UP000230233"/>
    </source>
</evidence>
<evidence type="ECO:0000256" key="1">
    <source>
        <dbReference type="SAM" id="MobiDB-lite"/>
    </source>
</evidence>
<dbReference type="PROSITE" id="PS50097">
    <property type="entry name" value="BTB"/>
    <property type="match status" value="1"/>
</dbReference>
<protein>
    <recommendedName>
        <fullName evidence="2">BTB domain-containing protein</fullName>
    </recommendedName>
</protein>
<accession>A0A2G5VBR3</accession>
<gene>
    <name evidence="3" type="primary">Cnig_chr_II.g7870</name>
    <name evidence="3" type="ORF">B9Z55_007870</name>
</gene>
<organism evidence="3 4">
    <name type="scientific">Caenorhabditis nigoni</name>
    <dbReference type="NCBI Taxonomy" id="1611254"/>
    <lineage>
        <taxon>Eukaryota</taxon>
        <taxon>Metazoa</taxon>
        <taxon>Ecdysozoa</taxon>
        <taxon>Nematoda</taxon>
        <taxon>Chromadorea</taxon>
        <taxon>Rhabditida</taxon>
        <taxon>Rhabditina</taxon>
        <taxon>Rhabditomorpha</taxon>
        <taxon>Rhabditoidea</taxon>
        <taxon>Rhabditidae</taxon>
        <taxon>Peloderinae</taxon>
        <taxon>Caenorhabditis</taxon>
    </lineage>
</organism>
<dbReference type="InterPro" id="IPR000210">
    <property type="entry name" value="BTB/POZ_dom"/>
</dbReference>
<evidence type="ECO:0000313" key="3">
    <source>
        <dbReference type="EMBL" id="PIC49182.1"/>
    </source>
</evidence>
<reference evidence="4" key="1">
    <citation type="submission" date="2017-10" db="EMBL/GenBank/DDBJ databases">
        <title>Rapid genome shrinkage in a self-fertile nematode reveals novel sperm competition proteins.</title>
        <authorList>
            <person name="Yin D."/>
            <person name="Schwarz E.M."/>
            <person name="Thomas C.G."/>
            <person name="Felde R.L."/>
            <person name="Korf I.F."/>
            <person name="Cutter A.D."/>
            <person name="Schartner C.M."/>
            <person name="Ralston E.J."/>
            <person name="Meyer B.J."/>
            <person name="Haag E.S."/>
        </authorList>
    </citation>
    <scope>NUCLEOTIDE SEQUENCE [LARGE SCALE GENOMIC DNA]</scope>
    <source>
        <strain evidence="4">JU1422</strain>
    </source>
</reference>
<feature type="compositionally biased region" description="Basic residues" evidence="1">
    <location>
        <begin position="200"/>
        <end position="213"/>
    </location>
</feature>
<dbReference type="InterPro" id="IPR011333">
    <property type="entry name" value="SKP1/BTB/POZ_sf"/>
</dbReference>
<dbReference type="Pfam" id="PF00651">
    <property type="entry name" value="BTB"/>
    <property type="match status" value="1"/>
</dbReference>
<dbReference type="CDD" id="cd01165">
    <property type="entry name" value="BTB_POZ"/>
    <property type="match status" value="1"/>
</dbReference>
<dbReference type="PANTHER" id="PTHR22743">
    <property type="entry name" value="MEPRIN/TRAF-LIKE MATH FAMILY-C.ELEGANS"/>
    <property type="match status" value="1"/>
</dbReference>
<feature type="region of interest" description="Disordered" evidence="1">
    <location>
        <begin position="200"/>
        <end position="240"/>
    </location>
</feature>
<dbReference type="SMART" id="SM00225">
    <property type="entry name" value="BTB"/>
    <property type="match status" value="1"/>
</dbReference>
<keyword evidence="4" id="KW-1185">Reference proteome</keyword>
<dbReference type="AlphaFoldDB" id="A0A2G5VBR3"/>
<evidence type="ECO:0000259" key="2">
    <source>
        <dbReference type="PROSITE" id="PS50097"/>
    </source>
</evidence>
<feature type="compositionally biased region" description="Pro residues" evidence="1">
    <location>
        <begin position="220"/>
        <end position="240"/>
    </location>
</feature>
<dbReference type="OrthoDB" id="45365at2759"/>
<dbReference type="EMBL" id="PDUG01000002">
    <property type="protein sequence ID" value="PIC49182.1"/>
    <property type="molecule type" value="Genomic_DNA"/>
</dbReference>
<dbReference type="Proteomes" id="UP000230233">
    <property type="component" value="Chromosome II"/>
</dbReference>
<dbReference type="PANTHER" id="PTHR22743:SF165">
    <property type="entry name" value="BTB AND MATH DOMAIN CONTAINING-RELATED"/>
    <property type="match status" value="1"/>
</dbReference>
<dbReference type="Gene3D" id="3.30.710.10">
    <property type="entry name" value="Potassium Channel Kv1.1, Chain A"/>
    <property type="match status" value="1"/>
</dbReference>